<dbReference type="CDD" id="cd04730">
    <property type="entry name" value="NPD_like"/>
    <property type="match status" value="1"/>
</dbReference>
<comment type="similarity">
    <text evidence="2">Belongs to the nitronate monooxygenase family. NMO class I subfamily.</text>
</comment>
<comment type="caution">
    <text evidence="10">The sequence shown here is derived from an EMBL/GenBank/DDBJ whole genome shotgun (WGS) entry which is preliminary data.</text>
</comment>
<dbReference type="RefSeq" id="WP_051313875.1">
    <property type="nucleotide sequence ID" value="NZ_AUBJ02000001.1"/>
</dbReference>
<evidence type="ECO:0000256" key="7">
    <source>
        <dbReference type="ARBA" id="ARBA00023033"/>
    </source>
</evidence>
<dbReference type="PANTHER" id="PTHR42747:SF3">
    <property type="entry name" value="NITRONATE MONOOXYGENASE-RELATED"/>
    <property type="match status" value="1"/>
</dbReference>
<dbReference type="SUPFAM" id="SSF51412">
    <property type="entry name" value="Inosine monophosphate dehydrogenase (IMPDH)"/>
    <property type="match status" value="1"/>
</dbReference>
<evidence type="ECO:0000256" key="2">
    <source>
        <dbReference type="ARBA" id="ARBA00009881"/>
    </source>
</evidence>
<dbReference type="InterPro" id="IPR004136">
    <property type="entry name" value="NMO"/>
</dbReference>
<dbReference type="Proteomes" id="UP000791080">
    <property type="component" value="Unassembled WGS sequence"/>
</dbReference>
<evidence type="ECO:0000256" key="9">
    <source>
        <dbReference type="ARBA" id="ARBA00049401"/>
    </source>
</evidence>
<keyword evidence="6" id="KW-0560">Oxidoreductase</keyword>
<evidence type="ECO:0000313" key="11">
    <source>
        <dbReference type="Proteomes" id="UP000791080"/>
    </source>
</evidence>
<name>A0ABT1JPP5_ACTCY</name>
<comment type="catalytic activity">
    <reaction evidence="9">
        <text>3 propionate 3-nitronate + 3 O2 + H2O = 3 3-oxopropanoate + 2 nitrate + nitrite + H2O2 + 3 H(+)</text>
        <dbReference type="Rhea" id="RHEA:57332"/>
        <dbReference type="ChEBI" id="CHEBI:15377"/>
        <dbReference type="ChEBI" id="CHEBI:15378"/>
        <dbReference type="ChEBI" id="CHEBI:15379"/>
        <dbReference type="ChEBI" id="CHEBI:16240"/>
        <dbReference type="ChEBI" id="CHEBI:16301"/>
        <dbReference type="ChEBI" id="CHEBI:17632"/>
        <dbReference type="ChEBI" id="CHEBI:33190"/>
        <dbReference type="ChEBI" id="CHEBI:136067"/>
    </reaction>
</comment>
<dbReference type="PANTHER" id="PTHR42747">
    <property type="entry name" value="NITRONATE MONOOXYGENASE-RELATED"/>
    <property type="match status" value="1"/>
</dbReference>
<evidence type="ECO:0000256" key="8">
    <source>
        <dbReference type="ARBA" id="ARBA00031155"/>
    </source>
</evidence>
<dbReference type="EMBL" id="AUBJ02000001">
    <property type="protein sequence ID" value="MCP2334108.1"/>
    <property type="molecule type" value="Genomic_DNA"/>
</dbReference>
<comment type="cofactor">
    <cofactor evidence="1">
        <name>FMN</name>
        <dbReference type="ChEBI" id="CHEBI:58210"/>
    </cofactor>
</comment>
<reference evidence="10 11" key="1">
    <citation type="submission" date="2013-07" db="EMBL/GenBank/DDBJ databases">
        <authorList>
            <consortium name="DOE Joint Genome Institute"/>
            <person name="Reeve W."/>
            <person name="Huntemann M."/>
            <person name="Han J."/>
            <person name="Chen A."/>
            <person name="Kyrpides N."/>
            <person name="Mavromatis K."/>
            <person name="Markowitz V."/>
            <person name="Palaniappan K."/>
            <person name="Ivanova N."/>
            <person name="Schaumberg A."/>
            <person name="Pati A."/>
            <person name="Liolios K."/>
            <person name="Nordberg H.P."/>
            <person name="Cantor M.N."/>
            <person name="Hua S.X."/>
            <person name="Woyke T."/>
        </authorList>
    </citation>
    <scope>NUCLEOTIDE SEQUENCE [LARGE SCALE GENOMIC DNA]</scope>
    <source>
        <strain evidence="10 11">DSM 43889</strain>
    </source>
</reference>
<keyword evidence="11" id="KW-1185">Reference proteome</keyword>
<proteinExistence type="inferred from homology"/>
<evidence type="ECO:0000256" key="5">
    <source>
        <dbReference type="ARBA" id="ARBA00022643"/>
    </source>
</evidence>
<protein>
    <recommendedName>
        <fullName evidence="8">Propionate 3-nitronate monooxygenase</fullName>
    </recommendedName>
</protein>
<sequence>MARRRTEIGVGEFDELTTPVVAAPMAGGASTPDLVVAVNSAGGLGFLAGGYRSAQEMLHQVSEVRGRTDRAFGVNLFVPGEDRAVPAELDEYRRRLAPEAARVGVELGEPRWDDDGFPAKLAALLDDPVPVVSFTFGLPDASAVRALRRAGSLVVVTVTCVEEARAAAERGADALCVQGAEAGGHQGSFDDTEERVQPLASLLAAVRASVPLPLLAAGGLASPAAVRAALGGGAVAVQVGTALLLADESGASATHRAALVDPEPRTTRVTRAFSGRRARGLVNRFLAAHDEAAPAAYPQVHRMTAPLRAAAARAGDTGTTHLWAGTGFRSASARPAAAICQELVG</sequence>
<evidence type="ECO:0000256" key="1">
    <source>
        <dbReference type="ARBA" id="ARBA00001917"/>
    </source>
</evidence>
<accession>A0ABT1JPP5</accession>
<dbReference type="Gene3D" id="3.20.20.70">
    <property type="entry name" value="Aldolase class I"/>
    <property type="match status" value="1"/>
</dbReference>
<evidence type="ECO:0000256" key="3">
    <source>
        <dbReference type="ARBA" id="ARBA00022575"/>
    </source>
</evidence>
<reference evidence="10 11" key="2">
    <citation type="submission" date="2022-06" db="EMBL/GenBank/DDBJ databases">
        <title>Genomic Encyclopedia of Type Strains, Phase I: the one thousand microbial genomes (KMG-I) project.</title>
        <authorList>
            <person name="Kyrpides N."/>
        </authorList>
    </citation>
    <scope>NUCLEOTIDE SEQUENCE [LARGE SCALE GENOMIC DNA]</scope>
    <source>
        <strain evidence="10 11">DSM 43889</strain>
    </source>
</reference>
<evidence type="ECO:0000256" key="4">
    <source>
        <dbReference type="ARBA" id="ARBA00022630"/>
    </source>
</evidence>
<gene>
    <name evidence="10" type="ORF">G443_004378</name>
</gene>
<organism evidence="10 11">
    <name type="scientific">Actinoalloteichus caeruleus DSM 43889</name>
    <dbReference type="NCBI Taxonomy" id="1120930"/>
    <lineage>
        <taxon>Bacteria</taxon>
        <taxon>Bacillati</taxon>
        <taxon>Actinomycetota</taxon>
        <taxon>Actinomycetes</taxon>
        <taxon>Pseudonocardiales</taxon>
        <taxon>Pseudonocardiaceae</taxon>
        <taxon>Actinoalloteichus</taxon>
        <taxon>Actinoalloteichus cyanogriseus</taxon>
    </lineage>
</organism>
<keyword evidence="7" id="KW-0503">Monooxygenase</keyword>
<evidence type="ECO:0000313" key="10">
    <source>
        <dbReference type="EMBL" id="MCP2334108.1"/>
    </source>
</evidence>
<dbReference type="Pfam" id="PF03060">
    <property type="entry name" value="NMO"/>
    <property type="match status" value="1"/>
</dbReference>
<dbReference type="InterPro" id="IPR013785">
    <property type="entry name" value="Aldolase_TIM"/>
</dbReference>
<keyword evidence="5" id="KW-0288">FMN</keyword>
<evidence type="ECO:0000256" key="6">
    <source>
        <dbReference type="ARBA" id="ARBA00023002"/>
    </source>
</evidence>
<keyword evidence="3" id="KW-0216">Detoxification</keyword>
<keyword evidence="4" id="KW-0285">Flavoprotein</keyword>